<keyword evidence="1" id="KW-0732">Signal</keyword>
<evidence type="ECO:0000313" key="3">
    <source>
        <dbReference type="Proteomes" id="UP000663935"/>
    </source>
</evidence>
<keyword evidence="3" id="KW-1185">Reference proteome</keyword>
<feature type="signal peptide" evidence="1">
    <location>
        <begin position="1"/>
        <end position="24"/>
    </location>
</feature>
<evidence type="ECO:0000313" key="2">
    <source>
        <dbReference type="EMBL" id="QTD36401.1"/>
    </source>
</evidence>
<dbReference type="PROSITE" id="PS51257">
    <property type="entry name" value="PROKAR_LIPOPROTEIN"/>
    <property type="match status" value="1"/>
</dbReference>
<gene>
    <name evidence="2" type="ORF">JL193_09535</name>
</gene>
<dbReference type="Proteomes" id="UP000663935">
    <property type="component" value="Chromosome"/>
</dbReference>
<reference evidence="2 3" key="1">
    <citation type="submission" date="2021-03" db="EMBL/GenBank/DDBJ databases">
        <title>Complete genome of Polaribacter_sp.G4M1.</title>
        <authorList>
            <person name="Jeong S.W."/>
            <person name="Bae J.W."/>
        </authorList>
    </citation>
    <scope>NUCLEOTIDE SEQUENCE [LARGE SCALE GENOMIC DNA]</scope>
    <source>
        <strain evidence="2 3">G4M1</strain>
    </source>
</reference>
<organism evidence="2 3">
    <name type="scientific">Polaribacter batillariae</name>
    <dbReference type="NCBI Taxonomy" id="2808900"/>
    <lineage>
        <taxon>Bacteria</taxon>
        <taxon>Pseudomonadati</taxon>
        <taxon>Bacteroidota</taxon>
        <taxon>Flavobacteriia</taxon>
        <taxon>Flavobacteriales</taxon>
        <taxon>Flavobacteriaceae</taxon>
    </lineage>
</organism>
<sequence>MNNIVIKYKILILCLIFFSCSSNEDPITEPKEELFTVELVATNTSINIDEVVTFKIK</sequence>
<accession>A0ABX7SQK1</accession>
<dbReference type="EMBL" id="CP071795">
    <property type="protein sequence ID" value="QTD36401.1"/>
    <property type="molecule type" value="Genomic_DNA"/>
</dbReference>
<name>A0ABX7SQK1_9FLAO</name>
<proteinExistence type="predicted"/>
<dbReference type="RefSeq" id="WP_207970589.1">
    <property type="nucleotide sequence ID" value="NZ_CP071795.1"/>
</dbReference>
<feature type="chain" id="PRO_5047348991" description="DUF4249 family protein" evidence="1">
    <location>
        <begin position="25"/>
        <end position="57"/>
    </location>
</feature>
<evidence type="ECO:0008006" key="4">
    <source>
        <dbReference type="Google" id="ProtNLM"/>
    </source>
</evidence>
<protein>
    <recommendedName>
        <fullName evidence="4">DUF4249 family protein</fullName>
    </recommendedName>
</protein>
<evidence type="ECO:0000256" key="1">
    <source>
        <dbReference type="SAM" id="SignalP"/>
    </source>
</evidence>